<dbReference type="EMBL" id="UYYF01004686">
    <property type="protein sequence ID" value="VDN06395.1"/>
    <property type="molecule type" value="Genomic_DNA"/>
</dbReference>
<keyword evidence="4" id="KW-1003">Cell membrane</keyword>
<dbReference type="GO" id="GO:0005921">
    <property type="term" value="C:gap junction"/>
    <property type="evidence" value="ECO:0007669"/>
    <property type="project" value="UniProtKB-SubCell"/>
</dbReference>
<evidence type="ECO:0000256" key="5">
    <source>
        <dbReference type="ARBA" id="ARBA00022692"/>
    </source>
</evidence>
<evidence type="ECO:0000256" key="12">
    <source>
        <dbReference type="RuleBase" id="RU010713"/>
    </source>
</evidence>
<dbReference type="Proteomes" id="UP000276776">
    <property type="component" value="Unassembled WGS sequence"/>
</dbReference>
<comment type="similarity">
    <text evidence="12">Belongs to the pannexin family.</text>
</comment>
<dbReference type="GO" id="GO:0005886">
    <property type="term" value="C:plasma membrane"/>
    <property type="evidence" value="ECO:0007669"/>
    <property type="project" value="UniProtKB-SubCell"/>
</dbReference>
<protein>
    <recommendedName>
        <fullName evidence="12">Innexin</fullName>
    </recommendedName>
</protein>
<organism evidence="15">
    <name type="scientific">Thelazia callipaeda</name>
    <name type="common">Oriental eyeworm</name>
    <name type="synonym">Parasitic nematode</name>
    <dbReference type="NCBI Taxonomy" id="103827"/>
    <lineage>
        <taxon>Eukaryota</taxon>
        <taxon>Metazoa</taxon>
        <taxon>Ecdysozoa</taxon>
        <taxon>Nematoda</taxon>
        <taxon>Chromadorea</taxon>
        <taxon>Rhabditida</taxon>
        <taxon>Spirurina</taxon>
        <taxon>Spiruromorpha</taxon>
        <taxon>Thelazioidea</taxon>
        <taxon>Thelaziidae</taxon>
        <taxon>Thelazia</taxon>
    </lineage>
</organism>
<evidence type="ECO:0000256" key="8">
    <source>
        <dbReference type="ARBA" id="ARBA00022989"/>
    </source>
</evidence>
<evidence type="ECO:0000313" key="13">
    <source>
        <dbReference type="EMBL" id="VDN06395.1"/>
    </source>
</evidence>
<reference evidence="15" key="1">
    <citation type="submission" date="2017-02" db="UniProtKB">
        <authorList>
            <consortium name="WormBaseParasite"/>
        </authorList>
    </citation>
    <scope>IDENTIFICATION</scope>
</reference>
<accession>A0A0N5D6Z7</accession>
<keyword evidence="5 12" id="KW-0812">Transmembrane</keyword>
<keyword evidence="14" id="KW-1185">Reference proteome</keyword>
<dbReference type="Pfam" id="PF00876">
    <property type="entry name" value="Innexin"/>
    <property type="match status" value="2"/>
</dbReference>
<feature type="transmembrane region" description="Helical" evidence="12">
    <location>
        <begin position="21"/>
        <end position="37"/>
    </location>
</feature>
<gene>
    <name evidence="12" type="primary">inx</name>
    <name evidence="13" type="ORF">TCLT_LOCUS8812</name>
</gene>
<dbReference type="OMA" id="SWIGYVH"/>
<dbReference type="AlphaFoldDB" id="A0A0N5D6Z7"/>
<proteinExistence type="inferred from homology"/>
<dbReference type="OrthoDB" id="5867527at2759"/>
<keyword evidence="8 12" id="KW-1133">Transmembrane helix</keyword>
<dbReference type="STRING" id="103827.A0A0N5D6Z7"/>
<evidence type="ECO:0000256" key="3">
    <source>
        <dbReference type="ARBA" id="ARBA00022448"/>
    </source>
</evidence>
<reference evidence="13 14" key="2">
    <citation type="submission" date="2018-11" db="EMBL/GenBank/DDBJ databases">
        <authorList>
            <consortium name="Pathogen Informatics"/>
        </authorList>
    </citation>
    <scope>NUCLEOTIDE SEQUENCE [LARGE SCALE GENOMIC DNA]</scope>
</reference>
<evidence type="ECO:0000256" key="1">
    <source>
        <dbReference type="ARBA" id="ARBA00004610"/>
    </source>
</evidence>
<keyword evidence="6" id="KW-0303">Gap junction</keyword>
<keyword evidence="10 12" id="KW-0472">Membrane</keyword>
<dbReference type="GO" id="GO:0034220">
    <property type="term" value="P:monoatomic ion transmembrane transport"/>
    <property type="evidence" value="ECO:0007669"/>
    <property type="project" value="UniProtKB-KW"/>
</dbReference>
<evidence type="ECO:0000256" key="6">
    <source>
        <dbReference type="ARBA" id="ARBA00022868"/>
    </source>
</evidence>
<comment type="subcellular location">
    <subcellularLocation>
        <location evidence="1">Cell junction</location>
        <location evidence="1">Gap junction</location>
    </subcellularLocation>
    <subcellularLocation>
        <location evidence="2 12">Cell membrane</location>
        <topology evidence="2 12">Multi-pass membrane protein</topology>
    </subcellularLocation>
</comment>
<evidence type="ECO:0000313" key="15">
    <source>
        <dbReference type="WBParaSite" id="TCLT_0000882301-mRNA-1"/>
    </source>
</evidence>
<evidence type="ECO:0000256" key="4">
    <source>
        <dbReference type="ARBA" id="ARBA00022475"/>
    </source>
</evidence>
<evidence type="ECO:0000256" key="7">
    <source>
        <dbReference type="ARBA" id="ARBA00022949"/>
    </source>
</evidence>
<evidence type="ECO:0000256" key="11">
    <source>
        <dbReference type="ARBA" id="ARBA00023303"/>
    </source>
</evidence>
<comment type="caution">
    <text evidence="12">Lacks conserved residue(s) required for the propagation of feature annotation.</text>
</comment>
<keyword evidence="7" id="KW-0965">Cell junction</keyword>
<sequence length="517" mass="59243">MHIQNKSKSSRATDISDRCNYFFTALIFAFFSLLIGTKQHFGAPISCLIDQHYSGKVMLSMHFIFGIVNLVLSTKSYFDRKTKVYKLNELKNSYSGLDSWIGYVHDYCFISERYSLTKPEYEDTNVAAFDSTVGKKYENYYQWVPFLLAAQALAFHVPHCLWRWLQKLSNLDMAVVIEEAVRVHDMVADERSKVVKDLVRYLEQCSNNPIRHSLFMNFTHITRAGWYSSLVYTLQKLSNVANTALQLLIVNIFVGDGTLLWGYQLIKDLIWGRDWTHTGHFPRVVYCDYKKYELANVQQKTVQCALSINVLNEKVFALISAWLMVLFVINVISAFHVISALSVPVFRKRSVLNYLKAFAFPEDLFGDFFFDNGGKLHGKVKSEVCLSTEASSSFHSKVRRRLCASADCNDSEDIENDKIEGHKTTVQNEQLVMIADTRLQHISEKNDDLVYNFISEVVHPDGILLLRFLRAHVGGMVTSDIVFVLWTDYLKAKHSKKLLYSSKIVGGLTSGELDTMF</sequence>
<evidence type="ECO:0000256" key="9">
    <source>
        <dbReference type="ARBA" id="ARBA00023065"/>
    </source>
</evidence>
<name>A0A0N5D6Z7_THECL</name>
<evidence type="ECO:0000256" key="2">
    <source>
        <dbReference type="ARBA" id="ARBA00004651"/>
    </source>
</evidence>
<comment type="function">
    <text evidence="12">Structural component of the gap junctions.</text>
</comment>
<feature type="transmembrane region" description="Helical" evidence="12">
    <location>
        <begin position="319"/>
        <end position="346"/>
    </location>
</feature>
<keyword evidence="3 12" id="KW-0813">Transport</keyword>
<dbReference type="InterPro" id="IPR000990">
    <property type="entry name" value="Innexin"/>
</dbReference>
<evidence type="ECO:0000313" key="14">
    <source>
        <dbReference type="Proteomes" id="UP000276776"/>
    </source>
</evidence>
<keyword evidence="11 12" id="KW-0407">Ion channel</keyword>
<keyword evidence="9 12" id="KW-0406">Ion transport</keyword>
<dbReference type="GO" id="GO:0005243">
    <property type="term" value="F:gap junction channel activity"/>
    <property type="evidence" value="ECO:0007669"/>
    <property type="project" value="TreeGrafter"/>
</dbReference>
<dbReference type="PANTHER" id="PTHR11893">
    <property type="entry name" value="INNEXIN"/>
    <property type="match status" value="1"/>
</dbReference>
<feature type="transmembrane region" description="Helical" evidence="12">
    <location>
        <begin position="57"/>
        <end position="78"/>
    </location>
</feature>
<dbReference type="WBParaSite" id="TCLT_0000882301-mRNA-1">
    <property type="protein sequence ID" value="TCLT_0000882301-mRNA-1"/>
    <property type="gene ID" value="TCLT_0000882301"/>
</dbReference>
<dbReference type="PROSITE" id="PS51013">
    <property type="entry name" value="PANNEXIN"/>
    <property type="match status" value="1"/>
</dbReference>
<dbReference type="PANTHER" id="PTHR11893:SF20">
    <property type="entry name" value="INNEXIN-3"/>
    <property type="match status" value="1"/>
</dbReference>
<evidence type="ECO:0000256" key="10">
    <source>
        <dbReference type="ARBA" id="ARBA00023136"/>
    </source>
</evidence>
<dbReference type="PRINTS" id="PR01262">
    <property type="entry name" value="INNEXIN"/>
</dbReference>